<proteinExistence type="predicted"/>
<sequence>MADLPDDGFSVTYLGNGGVRVTHTPTGESRESSRHPVMTMNFDAAWEELRMELQTRPES</sequence>
<organism evidence="2 3">
    <name type="scientific">Gordonia phage Stormageddon</name>
    <dbReference type="NCBI Taxonomy" id="2656541"/>
    <lineage>
        <taxon>Viruses</taxon>
        <taxon>Duplodnaviria</taxon>
        <taxon>Heunggongvirae</taxon>
        <taxon>Uroviricota</taxon>
        <taxon>Caudoviricetes</taxon>
        <taxon>Stormageddonvirus</taxon>
        <taxon>Stormageddonvirus Stormageddon</taxon>
    </lineage>
</organism>
<dbReference type="Proteomes" id="UP000423065">
    <property type="component" value="Segment"/>
</dbReference>
<reference evidence="2 3" key="1">
    <citation type="submission" date="2019-10" db="EMBL/GenBank/DDBJ databases">
        <authorList>
            <person name="Garlena R.A."/>
            <person name="Russell D.A."/>
            <person name="Pope W.H."/>
            <person name="Jacobs-Sera D."/>
            <person name="Hatfull G.F."/>
        </authorList>
    </citation>
    <scope>NUCLEOTIDE SEQUENCE [LARGE SCALE GENOMIC DNA]</scope>
</reference>
<evidence type="ECO:0000256" key="1">
    <source>
        <dbReference type="SAM" id="MobiDB-lite"/>
    </source>
</evidence>
<feature type="region of interest" description="Disordered" evidence="1">
    <location>
        <begin position="1"/>
        <end position="35"/>
    </location>
</feature>
<dbReference type="GeneID" id="64766884"/>
<dbReference type="RefSeq" id="YP_010059652.1">
    <property type="nucleotide sequence ID" value="NC_054726.1"/>
</dbReference>
<evidence type="ECO:0000313" key="3">
    <source>
        <dbReference type="Proteomes" id="UP000423065"/>
    </source>
</evidence>
<keyword evidence="3" id="KW-1185">Reference proteome</keyword>
<evidence type="ECO:0000313" key="2">
    <source>
        <dbReference type="EMBL" id="QGJ95037.1"/>
    </source>
</evidence>
<gene>
    <name evidence="2" type="primary">177</name>
    <name evidence="2" type="ORF">SEA_STORMAGEDDON_177</name>
</gene>
<dbReference type="EMBL" id="MN586040">
    <property type="protein sequence ID" value="QGJ95037.1"/>
    <property type="molecule type" value="Genomic_DNA"/>
</dbReference>
<protein>
    <submittedName>
        <fullName evidence="2">Uncharacterized protein</fullName>
    </submittedName>
</protein>
<name>A0A649VRA3_9CAUD</name>
<accession>A0A649VRA3</accession>
<dbReference type="KEGG" id="vg:64766884"/>